<sequence>MDAEREKPPIEPGPEPDTSTAAEGERSDPSLDEDDQPIE</sequence>
<protein>
    <submittedName>
        <fullName evidence="2">Uncharacterized protein</fullName>
    </submittedName>
</protein>
<evidence type="ECO:0000256" key="1">
    <source>
        <dbReference type="SAM" id="MobiDB-lite"/>
    </source>
</evidence>
<feature type="region of interest" description="Disordered" evidence="1">
    <location>
        <begin position="1"/>
        <end position="39"/>
    </location>
</feature>
<dbReference type="Proteomes" id="UP000183203">
    <property type="component" value="Unassembled WGS sequence"/>
</dbReference>
<dbReference type="AlphaFoldDB" id="A0A1G6NF36"/>
<organism evidence="2 3">
    <name type="scientific">Microbacterium enclense</name>
    <dbReference type="NCBI Taxonomy" id="993073"/>
    <lineage>
        <taxon>Bacteria</taxon>
        <taxon>Bacillati</taxon>
        <taxon>Actinomycetota</taxon>
        <taxon>Actinomycetes</taxon>
        <taxon>Micrococcales</taxon>
        <taxon>Microbacteriaceae</taxon>
        <taxon>Microbacterium</taxon>
    </lineage>
</organism>
<gene>
    <name evidence="2" type="ORF">SAMN05216418_2696</name>
</gene>
<feature type="compositionally biased region" description="Acidic residues" evidence="1">
    <location>
        <begin position="30"/>
        <end position="39"/>
    </location>
</feature>
<accession>A0A1G6NF36</accession>
<evidence type="ECO:0000313" key="2">
    <source>
        <dbReference type="EMBL" id="SDC65887.1"/>
    </source>
</evidence>
<dbReference type="EMBL" id="FMYG01000006">
    <property type="protein sequence ID" value="SDC65887.1"/>
    <property type="molecule type" value="Genomic_DNA"/>
</dbReference>
<name>A0A1G6NF36_9MICO</name>
<evidence type="ECO:0000313" key="3">
    <source>
        <dbReference type="Proteomes" id="UP000183203"/>
    </source>
</evidence>
<proteinExistence type="predicted"/>
<reference evidence="2 3" key="1">
    <citation type="submission" date="2016-09" db="EMBL/GenBank/DDBJ databases">
        <authorList>
            <person name="Capua I."/>
            <person name="De Benedictis P."/>
            <person name="Joannis T."/>
            <person name="Lombin L.H."/>
            <person name="Cattoli G."/>
        </authorList>
    </citation>
    <scope>NUCLEOTIDE SEQUENCE [LARGE SCALE GENOMIC DNA]</scope>
    <source>
        <strain evidence="2 3">NIO-1002</strain>
    </source>
</reference>